<evidence type="ECO:0000313" key="1">
    <source>
        <dbReference type="Proteomes" id="UP001652625"/>
    </source>
</evidence>
<accession>A0ABM4CSE9</accession>
<dbReference type="PANTHER" id="PTHR47302:SF1">
    <property type="entry name" value="STERILE ALPHA MOTIF DOMAIN-CONTAINING PROTEIN 3"/>
    <property type="match status" value="1"/>
</dbReference>
<name>A0ABM4CSE9_HYDVU</name>
<sequence>MEDEFEDEVSTMLLLDEMLHESSKMRLNYEMMLDRQKRTCTHRTKDIQNKSTIDIMAAYPWMSLPKLILAEVKILFNKDLDRELRVSLARISSRVLDIVGKKQDQLLSSILTTIEGEKDEVKKKEMMMNTAVLMLPRLFKGDCSDHLFVAGKMPVVNSPTIVFDFEQKNMATSPKITIVLDYVEVMRDDFGIDNVLALACLIGVHYLYNAKYHPKISNTLKFVQHALIGLSSESDKPINACCT</sequence>
<dbReference type="InterPro" id="IPR042812">
    <property type="entry name" value="SAMD3"/>
</dbReference>
<proteinExistence type="predicted"/>
<protein>
    <submittedName>
        <fullName evidence="2">Uncharacterized protein LOC136086456</fullName>
    </submittedName>
</protein>
<reference evidence="2" key="1">
    <citation type="submission" date="2025-08" db="UniProtKB">
        <authorList>
            <consortium name="RefSeq"/>
        </authorList>
    </citation>
    <scope>IDENTIFICATION</scope>
</reference>
<dbReference type="Proteomes" id="UP001652625">
    <property type="component" value="Chromosome 10"/>
</dbReference>
<dbReference type="RefSeq" id="XP_065664825.1">
    <property type="nucleotide sequence ID" value="XM_065808753.1"/>
</dbReference>
<gene>
    <name evidence="2" type="primary">LOC136086456</name>
</gene>
<organism evidence="1 2">
    <name type="scientific">Hydra vulgaris</name>
    <name type="common">Hydra</name>
    <name type="synonym">Hydra attenuata</name>
    <dbReference type="NCBI Taxonomy" id="6087"/>
    <lineage>
        <taxon>Eukaryota</taxon>
        <taxon>Metazoa</taxon>
        <taxon>Cnidaria</taxon>
        <taxon>Hydrozoa</taxon>
        <taxon>Hydroidolina</taxon>
        <taxon>Anthoathecata</taxon>
        <taxon>Aplanulata</taxon>
        <taxon>Hydridae</taxon>
        <taxon>Hydra</taxon>
    </lineage>
</organism>
<dbReference type="GeneID" id="136086456"/>
<keyword evidence="1" id="KW-1185">Reference proteome</keyword>
<evidence type="ECO:0000313" key="2">
    <source>
        <dbReference type="RefSeq" id="XP_065664825.1"/>
    </source>
</evidence>
<dbReference type="PANTHER" id="PTHR47302">
    <property type="entry name" value="STERILE ALPHA MOTIF DOMAIN-CONTAINING PROTEIN 3"/>
    <property type="match status" value="1"/>
</dbReference>